<dbReference type="Gene3D" id="1.25.40.20">
    <property type="entry name" value="Ankyrin repeat-containing domain"/>
    <property type="match status" value="2"/>
</dbReference>
<dbReference type="SMART" id="SM00248">
    <property type="entry name" value="ANK"/>
    <property type="match status" value="4"/>
</dbReference>
<dbReference type="STRING" id="69.GLE_5166"/>
<dbReference type="InterPro" id="IPR050776">
    <property type="entry name" value="Ank_Repeat/CDKN_Inhibitor"/>
</dbReference>
<dbReference type="PROSITE" id="PS50088">
    <property type="entry name" value="ANK_REPEAT"/>
    <property type="match status" value="2"/>
</dbReference>
<reference evidence="5 6" key="1">
    <citation type="submission" date="2015-11" db="EMBL/GenBank/DDBJ databases">
        <title>Genome sequences of Lysobacter enzymogenes strain C3 and Lysobacter antibioticus ATCC 29479.</title>
        <authorList>
            <person name="Kobayashi D.Y."/>
        </authorList>
    </citation>
    <scope>NUCLEOTIDE SEQUENCE [LARGE SCALE GENOMIC DNA]</scope>
    <source>
        <strain evidence="5 6">C3</strain>
    </source>
</reference>
<evidence type="ECO:0000256" key="3">
    <source>
        <dbReference type="PROSITE-ProRule" id="PRU00023"/>
    </source>
</evidence>
<dbReference type="InterPro" id="IPR002110">
    <property type="entry name" value="Ankyrin_rpt"/>
</dbReference>
<feature type="signal peptide" evidence="4">
    <location>
        <begin position="1"/>
        <end position="40"/>
    </location>
</feature>
<dbReference type="InterPro" id="IPR036770">
    <property type="entry name" value="Ankyrin_rpt-contain_sf"/>
</dbReference>
<proteinExistence type="predicted"/>
<dbReference type="PANTHER" id="PTHR24201">
    <property type="entry name" value="ANK_REP_REGION DOMAIN-CONTAINING PROTEIN"/>
    <property type="match status" value="1"/>
</dbReference>
<dbReference type="Pfam" id="PF12796">
    <property type="entry name" value="Ank_2"/>
    <property type="match status" value="1"/>
</dbReference>
<gene>
    <name evidence="5" type="ORF">GLE_5166</name>
</gene>
<protein>
    <submittedName>
        <fullName evidence="5">Phospholipase accessory protein</fullName>
    </submittedName>
</protein>
<evidence type="ECO:0000313" key="6">
    <source>
        <dbReference type="Proteomes" id="UP000061569"/>
    </source>
</evidence>
<sequence>MASLIHGSRHAPVARSRALAAARAAAAALGLWLCLSAASAQPGVRAMQAREVFPAATAAELAEAAAGGDAARVRALVAAGADPDARGARGITVLQWALYQRSVAGLRALLDAGADPARGADDGATVLQLAAMADDPQYLRALLDAKVDPNLTNTVTGAGALASALMAERAGNFAALLAAGADPGRADCMGNTPLHVAAKINEFGHALTLLRAGADPGARNAQGVTFQRYMFMSPDRLLNARTRSEREAAIAWLRERGVAVENAAK</sequence>
<dbReference type="EMBL" id="CP013140">
    <property type="protein sequence ID" value="ALN60507.1"/>
    <property type="molecule type" value="Genomic_DNA"/>
</dbReference>
<evidence type="ECO:0000256" key="4">
    <source>
        <dbReference type="SAM" id="SignalP"/>
    </source>
</evidence>
<feature type="repeat" description="ANK" evidence="3">
    <location>
        <begin position="122"/>
        <end position="154"/>
    </location>
</feature>
<evidence type="ECO:0000313" key="5">
    <source>
        <dbReference type="EMBL" id="ALN60507.1"/>
    </source>
</evidence>
<dbReference type="Proteomes" id="UP000061569">
    <property type="component" value="Chromosome"/>
</dbReference>
<dbReference type="KEGG" id="lez:GLE_5166"/>
<feature type="repeat" description="ANK" evidence="3">
    <location>
        <begin position="189"/>
        <end position="221"/>
    </location>
</feature>
<feature type="chain" id="PRO_5006595555" evidence="4">
    <location>
        <begin position="41"/>
        <end position="265"/>
    </location>
</feature>
<evidence type="ECO:0000256" key="2">
    <source>
        <dbReference type="ARBA" id="ARBA00023043"/>
    </source>
</evidence>
<dbReference type="PATRIC" id="fig|69.6.peg.5088"/>
<accession>A0A0S2DP67</accession>
<dbReference type="AlphaFoldDB" id="A0A0S2DP67"/>
<organism evidence="5 6">
    <name type="scientific">Lysobacter enzymogenes</name>
    <dbReference type="NCBI Taxonomy" id="69"/>
    <lineage>
        <taxon>Bacteria</taxon>
        <taxon>Pseudomonadati</taxon>
        <taxon>Pseudomonadota</taxon>
        <taxon>Gammaproteobacteria</taxon>
        <taxon>Lysobacterales</taxon>
        <taxon>Lysobacteraceae</taxon>
        <taxon>Lysobacter</taxon>
    </lineage>
</organism>
<evidence type="ECO:0000256" key="1">
    <source>
        <dbReference type="ARBA" id="ARBA00022737"/>
    </source>
</evidence>
<keyword evidence="2 3" id="KW-0040">ANK repeat</keyword>
<name>A0A0S2DP67_LYSEN</name>
<dbReference type="PROSITE" id="PS50297">
    <property type="entry name" value="ANK_REP_REGION"/>
    <property type="match status" value="1"/>
</dbReference>
<dbReference type="SUPFAM" id="SSF48403">
    <property type="entry name" value="Ankyrin repeat"/>
    <property type="match status" value="1"/>
</dbReference>
<keyword evidence="4" id="KW-0732">Signal</keyword>
<dbReference type="Pfam" id="PF00023">
    <property type="entry name" value="Ank"/>
    <property type="match status" value="1"/>
</dbReference>
<keyword evidence="1" id="KW-0677">Repeat</keyword>